<protein>
    <recommendedName>
        <fullName evidence="1">Glycosyl transferase family 1 domain-containing protein</fullName>
    </recommendedName>
</protein>
<dbReference type="GO" id="GO:0016757">
    <property type="term" value="F:glycosyltransferase activity"/>
    <property type="evidence" value="ECO:0007669"/>
    <property type="project" value="InterPro"/>
</dbReference>
<accession>A0A1G2A9R5</accession>
<organism evidence="2 3">
    <name type="scientific">Candidatus Jacksonbacteria bacterium RIFCSPLOWO2_02_FULL_44_20</name>
    <dbReference type="NCBI Taxonomy" id="1798460"/>
    <lineage>
        <taxon>Bacteria</taxon>
        <taxon>Candidatus Jacksoniibacteriota</taxon>
    </lineage>
</organism>
<feature type="domain" description="Glycosyl transferase family 1" evidence="1">
    <location>
        <begin position="251"/>
        <end position="415"/>
    </location>
</feature>
<gene>
    <name evidence="2" type="ORF">A3H61_02400</name>
</gene>
<reference evidence="2 3" key="1">
    <citation type="journal article" date="2016" name="Nat. Commun.">
        <title>Thousands of microbial genomes shed light on interconnected biogeochemical processes in an aquifer system.</title>
        <authorList>
            <person name="Anantharaman K."/>
            <person name="Brown C.T."/>
            <person name="Hug L.A."/>
            <person name="Sharon I."/>
            <person name="Castelle C.J."/>
            <person name="Probst A.J."/>
            <person name="Thomas B.C."/>
            <person name="Singh A."/>
            <person name="Wilkins M.J."/>
            <person name="Karaoz U."/>
            <person name="Brodie E.L."/>
            <person name="Williams K.H."/>
            <person name="Hubbard S.S."/>
            <person name="Banfield J.F."/>
        </authorList>
    </citation>
    <scope>NUCLEOTIDE SEQUENCE [LARGE SCALE GENOMIC DNA]</scope>
</reference>
<evidence type="ECO:0000313" key="3">
    <source>
        <dbReference type="Proteomes" id="UP000178315"/>
    </source>
</evidence>
<dbReference type="Gene3D" id="3.40.50.2000">
    <property type="entry name" value="Glycogen Phosphorylase B"/>
    <property type="match status" value="2"/>
</dbReference>
<dbReference type="Pfam" id="PF00534">
    <property type="entry name" value="Glycos_transf_1"/>
    <property type="match status" value="1"/>
</dbReference>
<dbReference type="SUPFAM" id="SSF53756">
    <property type="entry name" value="UDP-Glycosyltransferase/glycogen phosphorylase"/>
    <property type="match status" value="1"/>
</dbReference>
<evidence type="ECO:0000313" key="2">
    <source>
        <dbReference type="EMBL" id="OGY72780.1"/>
    </source>
</evidence>
<dbReference type="EMBL" id="MHJU01000023">
    <property type="protein sequence ID" value="OGY72780.1"/>
    <property type="molecule type" value="Genomic_DNA"/>
</dbReference>
<dbReference type="PANTHER" id="PTHR45947">
    <property type="entry name" value="SULFOQUINOVOSYL TRANSFERASE SQD2"/>
    <property type="match status" value="1"/>
</dbReference>
<proteinExistence type="predicted"/>
<dbReference type="CDD" id="cd03801">
    <property type="entry name" value="GT4_PimA-like"/>
    <property type="match status" value="1"/>
</dbReference>
<dbReference type="Proteomes" id="UP000178315">
    <property type="component" value="Unassembled WGS sequence"/>
</dbReference>
<dbReference type="AlphaFoldDB" id="A0A1G2A9R5"/>
<dbReference type="InterPro" id="IPR050194">
    <property type="entry name" value="Glycosyltransferase_grp1"/>
</dbReference>
<dbReference type="InterPro" id="IPR001296">
    <property type="entry name" value="Glyco_trans_1"/>
</dbReference>
<evidence type="ECO:0000259" key="1">
    <source>
        <dbReference type="Pfam" id="PF00534"/>
    </source>
</evidence>
<comment type="caution">
    <text evidence="2">The sequence shown here is derived from an EMBL/GenBank/DDBJ whole genome shotgun (WGS) entry which is preliminary data.</text>
</comment>
<name>A0A1G2A9R5_9BACT</name>
<sequence>MAKKIFLIAGLTGVQKKGNQTMKNTIYYLARDGFKITLFTFLPNRYHDLSPMSCGMFDESRDVIEYHPIPLWITPFFFAGSYMKKRIGKTSIAEHKKTLLPSDEVPNYFSQNNLFARLTYLVFWYLYVMLETPRIILYSLKKKPDLFYGYEVYGARVASIAGRILRKPVVTRFQGTPLKINEQRNWNTLYPHGVLGLKSKADAVIMANDGTHGDAILERLGAPKEKIFFWHNGIDINFVINTQHGEELEKRYDLNKKTVLLSVSKLVLWKRVDRAVWALSALKTDYGVNNAFLFVVGDGTERAYIESLAVKYDVSDSIHFAGAVPHEKLWTYFTLADIFVILQDVGNLSNQVFEALSFGLPIVSLDDGSTTGILKNQYNALLIKKQNIETDVPRALAMLIKNKKMREGLASRAKETFASSVCTWEERMEREQKLLNTLINNEHKTSY</sequence>
<dbReference type="PANTHER" id="PTHR45947:SF3">
    <property type="entry name" value="SULFOQUINOVOSYL TRANSFERASE SQD2"/>
    <property type="match status" value="1"/>
</dbReference>